<dbReference type="AlphaFoldDB" id="A0A5C6UPM3"/>
<accession>A0A5C6UPM3</accession>
<name>A0A5C6UPM3_9SPHN</name>
<protein>
    <submittedName>
        <fullName evidence="1">Uncharacterized protein</fullName>
    </submittedName>
</protein>
<dbReference type="EMBL" id="VOQR01000001">
    <property type="protein sequence ID" value="TXC72898.1"/>
    <property type="molecule type" value="Genomic_DNA"/>
</dbReference>
<organism evidence="1 2">
    <name type="scientific">Sphingomonas ginsenosidivorax</name>
    <dbReference type="NCBI Taxonomy" id="862135"/>
    <lineage>
        <taxon>Bacteria</taxon>
        <taxon>Pseudomonadati</taxon>
        <taxon>Pseudomonadota</taxon>
        <taxon>Alphaproteobacteria</taxon>
        <taxon>Sphingomonadales</taxon>
        <taxon>Sphingomonadaceae</taxon>
        <taxon>Sphingomonas</taxon>
    </lineage>
</organism>
<sequence length="103" mass="10713">MAQVEAQTRTDAAEEGRILCAQGGATLARDCTIEQTQAQGGLLLTVRHPDGAFHRLQVTTDGRGVIAADGAEVAKVTVVGTDGIEVALGGDRYRLPATVKPTQ</sequence>
<gene>
    <name evidence="1" type="ORF">FSB78_11385</name>
</gene>
<comment type="caution">
    <text evidence="1">The sequence shown here is derived from an EMBL/GenBank/DDBJ whole genome shotgun (WGS) entry which is preliminary data.</text>
</comment>
<dbReference type="Proteomes" id="UP000321250">
    <property type="component" value="Unassembled WGS sequence"/>
</dbReference>
<keyword evidence="2" id="KW-1185">Reference proteome</keyword>
<reference evidence="1 2" key="1">
    <citation type="journal article" date="2013" name="Antonie Van Leeuwenhoek">
        <title>Sphingomonas ginsenosidivorax sp. nov., with the ability to transform ginsenosides.</title>
        <authorList>
            <person name="Jin X.F."/>
            <person name="Kim J.K."/>
            <person name="Liu Q.M."/>
            <person name="Kang M.S."/>
            <person name="He D."/>
            <person name="Jin F.X."/>
            <person name="Kim S.C."/>
            <person name="Im W.T."/>
        </authorList>
    </citation>
    <scope>NUCLEOTIDE SEQUENCE [LARGE SCALE GENOMIC DNA]</scope>
    <source>
        <strain evidence="1 2">KHI67</strain>
    </source>
</reference>
<evidence type="ECO:0000313" key="2">
    <source>
        <dbReference type="Proteomes" id="UP000321250"/>
    </source>
</evidence>
<proteinExistence type="predicted"/>
<evidence type="ECO:0000313" key="1">
    <source>
        <dbReference type="EMBL" id="TXC72898.1"/>
    </source>
</evidence>
<dbReference type="OrthoDB" id="5402191at2"/>